<evidence type="ECO:0000256" key="3">
    <source>
        <dbReference type="PROSITE-ProRule" id="PRU00339"/>
    </source>
</evidence>
<accession>A0A198A5H1</accession>
<reference evidence="4 5" key="1">
    <citation type="submission" date="2016-05" db="EMBL/GenBank/DDBJ databases">
        <title>Paenibacillus sp. 1ZS3-15 nov., isolated from the rhizosphere soil.</title>
        <authorList>
            <person name="Zhang X.X."/>
            <person name="Zhang J."/>
        </authorList>
    </citation>
    <scope>NUCLEOTIDE SEQUENCE [LARGE SCALE GENOMIC DNA]</scope>
    <source>
        <strain evidence="4 5">1ZS3-15</strain>
    </source>
</reference>
<dbReference type="EMBL" id="LYPB01000076">
    <property type="protein sequence ID" value="OAS16370.1"/>
    <property type="molecule type" value="Genomic_DNA"/>
</dbReference>
<dbReference type="Pfam" id="PF02636">
    <property type="entry name" value="Methyltransf_28"/>
    <property type="match status" value="1"/>
</dbReference>
<comment type="caution">
    <text evidence="4">The sequence shown here is derived from an EMBL/GenBank/DDBJ whole genome shotgun (WGS) entry which is preliminary data.</text>
</comment>
<evidence type="ECO:0000256" key="1">
    <source>
        <dbReference type="ARBA" id="ARBA00022603"/>
    </source>
</evidence>
<dbReference type="STRING" id="1850517.A8708_20345"/>
<dbReference type="InterPro" id="IPR019734">
    <property type="entry name" value="TPR_rpt"/>
</dbReference>
<evidence type="ECO:0000313" key="5">
    <source>
        <dbReference type="Proteomes" id="UP000078454"/>
    </source>
</evidence>
<protein>
    <submittedName>
        <fullName evidence="4">Uncharacterized protein</fullName>
    </submittedName>
</protein>
<evidence type="ECO:0000256" key="2">
    <source>
        <dbReference type="ARBA" id="ARBA00022679"/>
    </source>
</evidence>
<dbReference type="InterPro" id="IPR011990">
    <property type="entry name" value="TPR-like_helical_dom_sf"/>
</dbReference>
<dbReference type="Gene3D" id="1.25.40.10">
    <property type="entry name" value="Tetratricopeptide repeat domain"/>
    <property type="match status" value="1"/>
</dbReference>
<dbReference type="Gene3D" id="3.40.50.12710">
    <property type="match status" value="1"/>
</dbReference>
<dbReference type="InterPro" id="IPR029063">
    <property type="entry name" value="SAM-dependent_MTases_sf"/>
</dbReference>
<dbReference type="PROSITE" id="PS50005">
    <property type="entry name" value="TPR"/>
    <property type="match status" value="1"/>
</dbReference>
<organism evidence="4 5">
    <name type="scientific">Paenibacillus oryzisoli</name>
    <dbReference type="NCBI Taxonomy" id="1850517"/>
    <lineage>
        <taxon>Bacteria</taxon>
        <taxon>Bacillati</taxon>
        <taxon>Bacillota</taxon>
        <taxon>Bacilli</taxon>
        <taxon>Bacillales</taxon>
        <taxon>Paenibacillaceae</taxon>
        <taxon>Paenibacillus</taxon>
    </lineage>
</organism>
<evidence type="ECO:0000313" key="4">
    <source>
        <dbReference type="EMBL" id="OAS16370.1"/>
    </source>
</evidence>
<dbReference type="GO" id="GO:0008168">
    <property type="term" value="F:methyltransferase activity"/>
    <property type="evidence" value="ECO:0007669"/>
    <property type="project" value="UniProtKB-KW"/>
</dbReference>
<dbReference type="Pfam" id="PF14559">
    <property type="entry name" value="TPR_19"/>
    <property type="match status" value="1"/>
</dbReference>
<dbReference type="InterPro" id="IPR003788">
    <property type="entry name" value="NDUFAF7"/>
</dbReference>
<dbReference type="SUPFAM" id="SSF53335">
    <property type="entry name" value="S-adenosyl-L-methionine-dependent methyltransferases"/>
    <property type="match status" value="1"/>
</dbReference>
<dbReference type="OrthoDB" id="5166699at2"/>
<sequence>MMHGEQKTYRFSEAPIWELQRAYYEEQGITAWQSGEVPQYITSNRVMAISYAEMVFGFLQDRARMGQLRAQVMILELGAGSGQFAFYVLQELTKRIQQARIPLPPFRYVMSDLAEKNIAFWRQHASLMPFVEQGVLDFAKFDAVNDDVLYLQHAGERIGAGDLAQPLVIMANYFFDSLPQELLYIEDGQVYDCRISLQFPDEAHAMSASQLLKEVEASYQYQREHTYDEESYPYRELLEVYRRHISDSHILMPEVSLICLNRLKALSQEGFLLLTADKGDHRLESWEFNEPPKLIHHGSISLTANYHAISYVCEAQGAQTLFTNHPYTYLNIGCMLNLSEPHTYGLTRLAYDSFVEGFGPDDFFNLKEAFDAQLEEKTMPQLLALWRLSGYDTQFLLPCTKRLIELIPDSKDHEWIALQQGIDHMWAHYYPMDDNTDVALACGILLYQMDMYSEAIPYFERTQPKLANDTTVLYEMAVCYYELGQDDAAKRYVDRSLLQSPEHEEAIALQALLISMA</sequence>
<dbReference type="InterPro" id="IPR038375">
    <property type="entry name" value="NDUFAF7_sf"/>
</dbReference>
<keyword evidence="5" id="KW-1185">Reference proteome</keyword>
<proteinExistence type="predicted"/>
<keyword evidence="1" id="KW-0489">Methyltransferase</keyword>
<dbReference type="Proteomes" id="UP000078454">
    <property type="component" value="Unassembled WGS sequence"/>
</dbReference>
<dbReference type="SUPFAM" id="SSF48452">
    <property type="entry name" value="TPR-like"/>
    <property type="match status" value="1"/>
</dbReference>
<name>A0A198A5H1_9BACL</name>
<keyword evidence="2" id="KW-0808">Transferase</keyword>
<dbReference type="GO" id="GO:0032259">
    <property type="term" value="P:methylation"/>
    <property type="evidence" value="ECO:0007669"/>
    <property type="project" value="UniProtKB-KW"/>
</dbReference>
<dbReference type="RefSeq" id="WP_068667360.1">
    <property type="nucleotide sequence ID" value="NZ_LYPB01000076.1"/>
</dbReference>
<keyword evidence="3" id="KW-0802">TPR repeat</keyword>
<dbReference type="AlphaFoldDB" id="A0A198A5H1"/>
<gene>
    <name evidence="4" type="ORF">A8708_20345</name>
</gene>
<feature type="repeat" description="TPR" evidence="3">
    <location>
        <begin position="470"/>
        <end position="503"/>
    </location>
</feature>
<dbReference type="SMART" id="SM00028">
    <property type="entry name" value="TPR"/>
    <property type="match status" value="2"/>
</dbReference>